<organism evidence="2 3">
    <name type="scientific">Algimonas ampicilliniresistens</name>
    <dbReference type="NCBI Taxonomy" id="1298735"/>
    <lineage>
        <taxon>Bacteria</taxon>
        <taxon>Pseudomonadati</taxon>
        <taxon>Pseudomonadota</taxon>
        <taxon>Alphaproteobacteria</taxon>
        <taxon>Maricaulales</taxon>
        <taxon>Robiginitomaculaceae</taxon>
        <taxon>Algimonas</taxon>
    </lineage>
</organism>
<reference evidence="2" key="1">
    <citation type="journal article" date="2014" name="Int. J. Syst. Evol. Microbiol.">
        <title>Complete genome of a new Firmicutes species belonging to the dominant human colonic microbiota ('Ruminococcus bicirculans') reveals two chromosomes and a selective capacity to utilize plant glucans.</title>
        <authorList>
            <consortium name="NISC Comparative Sequencing Program"/>
            <person name="Wegmann U."/>
            <person name="Louis P."/>
            <person name="Goesmann A."/>
            <person name="Henrissat B."/>
            <person name="Duncan S.H."/>
            <person name="Flint H.J."/>
        </authorList>
    </citation>
    <scope>NUCLEOTIDE SEQUENCE</scope>
    <source>
        <strain evidence="2">NBRC 108219</strain>
    </source>
</reference>
<name>A0ABQ5V8N0_9PROT</name>
<accession>A0ABQ5V8N0</accession>
<reference evidence="2" key="2">
    <citation type="submission" date="2023-01" db="EMBL/GenBank/DDBJ databases">
        <title>Draft genome sequence of Algimonas ampicilliniresistens strain NBRC 108219.</title>
        <authorList>
            <person name="Sun Q."/>
            <person name="Mori K."/>
        </authorList>
    </citation>
    <scope>NUCLEOTIDE SEQUENCE</scope>
    <source>
        <strain evidence="2">NBRC 108219</strain>
    </source>
</reference>
<dbReference type="RefSeq" id="WP_284388393.1">
    <property type="nucleotide sequence ID" value="NZ_BSNK01000001.1"/>
</dbReference>
<keyword evidence="3" id="KW-1185">Reference proteome</keyword>
<evidence type="ECO:0000313" key="2">
    <source>
        <dbReference type="EMBL" id="GLQ23213.1"/>
    </source>
</evidence>
<dbReference type="Gene3D" id="3.40.50.1820">
    <property type="entry name" value="alpha/beta hydrolase"/>
    <property type="match status" value="1"/>
</dbReference>
<comment type="caution">
    <text evidence="2">The sequence shown here is derived from an EMBL/GenBank/DDBJ whole genome shotgun (WGS) entry which is preliminary data.</text>
</comment>
<dbReference type="InterPro" id="IPR000073">
    <property type="entry name" value="AB_hydrolase_1"/>
</dbReference>
<dbReference type="EMBL" id="BSNK01000001">
    <property type="protein sequence ID" value="GLQ23213.1"/>
    <property type="molecule type" value="Genomic_DNA"/>
</dbReference>
<dbReference type="SUPFAM" id="SSF53474">
    <property type="entry name" value="alpha/beta-Hydrolases"/>
    <property type="match status" value="1"/>
</dbReference>
<proteinExistence type="predicted"/>
<protein>
    <recommendedName>
        <fullName evidence="1">AB hydrolase-1 domain-containing protein</fullName>
    </recommendedName>
</protein>
<dbReference type="InterPro" id="IPR029058">
    <property type="entry name" value="AB_hydrolase_fold"/>
</dbReference>
<evidence type="ECO:0000259" key="1">
    <source>
        <dbReference type="Pfam" id="PF00561"/>
    </source>
</evidence>
<dbReference type="Pfam" id="PF00561">
    <property type="entry name" value="Abhydrolase_1"/>
    <property type="match status" value="1"/>
</dbReference>
<dbReference type="PANTHER" id="PTHR43798">
    <property type="entry name" value="MONOACYLGLYCEROL LIPASE"/>
    <property type="match status" value="1"/>
</dbReference>
<dbReference type="InterPro" id="IPR050266">
    <property type="entry name" value="AB_hydrolase_sf"/>
</dbReference>
<dbReference type="Proteomes" id="UP001161391">
    <property type="component" value="Unassembled WGS sequence"/>
</dbReference>
<gene>
    <name evidence="2" type="ORF">GCM10007853_10870</name>
</gene>
<evidence type="ECO:0000313" key="3">
    <source>
        <dbReference type="Proteomes" id="UP001161391"/>
    </source>
</evidence>
<dbReference type="PANTHER" id="PTHR43798:SF33">
    <property type="entry name" value="HYDROLASE, PUTATIVE (AFU_ORTHOLOGUE AFUA_2G14860)-RELATED"/>
    <property type="match status" value="1"/>
</dbReference>
<sequence length="278" mass="30413">MSQSSINVRRRFVDGPFGQVHLREAGEPSDPKTGKPPLLCLHQSPKSSREFLKIMPFLAQDRYVVAVDSPGHGESDLPGSEADATIMTYARSAWAAVDALGMLDSGNKVDLLGHHTGAKVATEMAWQRPDDVGTIVMVSALVLTDAEVDAFKDMFEEIPLDEAGTRFSEGWAKAVQHRGPGVSLVDLAASFAENFRAGEAYEWGHKAAFNYNAYFPDRVATLDQRIVVLNPKDMLYELTPRVAPLLKNGVVQDQADWGFGFMDSDSENAAQTIREALS</sequence>
<feature type="domain" description="AB hydrolase-1" evidence="1">
    <location>
        <begin position="36"/>
        <end position="176"/>
    </location>
</feature>